<evidence type="ECO:0000256" key="3">
    <source>
        <dbReference type="SAM" id="SignalP"/>
    </source>
</evidence>
<keyword evidence="3" id="KW-0732">Signal</keyword>
<feature type="region of interest" description="Disordered" evidence="2">
    <location>
        <begin position="64"/>
        <end position="92"/>
    </location>
</feature>
<dbReference type="InterPro" id="IPR036249">
    <property type="entry name" value="Thioredoxin-like_sf"/>
</dbReference>
<dbReference type="Pfam" id="PF00085">
    <property type="entry name" value="Thioredoxin"/>
    <property type="match status" value="1"/>
</dbReference>
<dbReference type="AlphaFoldDB" id="A0A7S2S1D8"/>
<dbReference type="PANTHER" id="PTHR43601:SF32">
    <property type="entry name" value="THIOREDOXIN-LIKE 2-2, CHLOROPLASTIC"/>
    <property type="match status" value="1"/>
</dbReference>
<dbReference type="PROSITE" id="PS51352">
    <property type="entry name" value="THIOREDOXIN_2"/>
    <property type="match status" value="1"/>
</dbReference>
<organism evidence="5">
    <name type="scientific">Eucampia antarctica</name>
    <dbReference type="NCBI Taxonomy" id="49252"/>
    <lineage>
        <taxon>Eukaryota</taxon>
        <taxon>Sar</taxon>
        <taxon>Stramenopiles</taxon>
        <taxon>Ochrophyta</taxon>
        <taxon>Bacillariophyta</taxon>
        <taxon>Mediophyceae</taxon>
        <taxon>Biddulphiophycidae</taxon>
        <taxon>Hemiaulales</taxon>
        <taxon>Hemiaulaceae</taxon>
        <taxon>Eucampia</taxon>
    </lineage>
</organism>
<protein>
    <recommendedName>
        <fullName evidence="4">Thioredoxin domain-containing protein</fullName>
    </recommendedName>
</protein>
<evidence type="ECO:0000256" key="2">
    <source>
        <dbReference type="SAM" id="MobiDB-lite"/>
    </source>
</evidence>
<dbReference type="InterPro" id="IPR013766">
    <property type="entry name" value="Thioredoxin_domain"/>
</dbReference>
<name>A0A7S2S1D8_9STRA</name>
<gene>
    <name evidence="5" type="ORF">EANT1437_LOCUS11203</name>
</gene>
<evidence type="ECO:0000259" key="4">
    <source>
        <dbReference type="PROSITE" id="PS51352"/>
    </source>
</evidence>
<dbReference type="PANTHER" id="PTHR43601">
    <property type="entry name" value="THIOREDOXIN, MITOCHONDRIAL"/>
    <property type="match status" value="1"/>
</dbReference>
<reference evidence="5" key="1">
    <citation type="submission" date="2021-01" db="EMBL/GenBank/DDBJ databases">
        <authorList>
            <person name="Corre E."/>
            <person name="Pelletier E."/>
            <person name="Niang G."/>
            <person name="Scheremetjew M."/>
            <person name="Finn R."/>
            <person name="Kale V."/>
            <person name="Holt S."/>
            <person name="Cochrane G."/>
            <person name="Meng A."/>
            <person name="Brown T."/>
            <person name="Cohen L."/>
        </authorList>
    </citation>
    <scope>NUCLEOTIDE SEQUENCE</scope>
    <source>
        <strain evidence="5">CCMP1452</strain>
    </source>
</reference>
<evidence type="ECO:0000313" key="5">
    <source>
        <dbReference type="EMBL" id="CAD9686689.1"/>
    </source>
</evidence>
<accession>A0A7S2S1D8</accession>
<evidence type="ECO:0000256" key="1">
    <source>
        <dbReference type="ARBA" id="ARBA00008987"/>
    </source>
</evidence>
<dbReference type="SUPFAM" id="SSF52833">
    <property type="entry name" value="Thioredoxin-like"/>
    <property type="match status" value="1"/>
</dbReference>
<feature type="signal peptide" evidence="3">
    <location>
        <begin position="1"/>
        <end position="22"/>
    </location>
</feature>
<comment type="similarity">
    <text evidence="1">Belongs to the thioredoxin family.</text>
</comment>
<proteinExistence type="inferred from homology"/>
<dbReference type="GO" id="GO:0045454">
    <property type="term" value="P:cell redox homeostasis"/>
    <property type="evidence" value="ECO:0007669"/>
    <property type="project" value="TreeGrafter"/>
</dbReference>
<sequence>MLPINLYSASLLCSALSITTEALSVISTNQLSYQHPSFLKLHAQTSEKIQSSFTALHSTLGSSITPEHYDKEKKNSKINNTNNDSKNDDDWTPTKGGFIPNFLRKRIRPKRNVHLVETLQEYKDVVVNEPDKIVVVRYFATWCKSCRASEPHFMKLVSKFSSDVKFVEVPLTKETAFMLGGLGVPTVPFAHIYHPEVGPVEAMKASKKYSSELQKKILSYVTGSCDLSSYVETGDAPNSSQTSNSGKFE</sequence>
<dbReference type="EMBL" id="HBHI01021839">
    <property type="protein sequence ID" value="CAD9686689.1"/>
    <property type="molecule type" value="Transcribed_RNA"/>
</dbReference>
<feature type="domain" description="Thioredoxin" evidence="4">
    <location>
        <begin position="93"/>
        <end position="223"/>
    </location>
</feature>
<feature type="chain" id="PRO_5030757956" description="Thioredoxin domain-containing protein" evidence="3">
    <location>
        <begin position="23"/>
        <end position="249"/>
    </location>
</feature>
<dbReference type="Gene3D" id="3.40.30.10">
    <property type="entry name" value="Glutaredoxin"/>
    <property type="match status" value="1"/>
</dbReference>